<dbReference type="EMBL" id="KK108118">
    <property type="protein sequence ID" value="EZA46882.1"/>
    <property type="molecule type" value="Genomic_DNA"/>
</dbReference>
<keyword evidence="2" id="KW-1185">Reference proteome</keyword>
<evidence type="ECO:0000313" key="2">
    <source>
        <dbReference type="Proteomes" id="UP000053097"/>
    </source>
</evidence>
<dbReference type="AlphaFoldDB" id="A0A026VT15"/>
<accession>A0A026VT15</accession>
<name>A0A026VT15_OOCBI</name>
<reference evidence="1 2" key="1">
    <citation type="journal article" date="2014" name="Curr. Biol.">
        <title>The genome of the clonal raider ant Cerapachys biroi.</title>
        <authorList>
            <person name="Oxley P.R."/>
            <person name="Ji L."/>
            <person name="Fetter-Pruneda I."/>
            <person name="McKenzie S.K."/>
            <person name="Li C."/>
            <person name="Hu H."/>
            <person name="Zhang G."/>
            <person name="Kronauer D.J."/>
        </authorList>
    </citation>
    <scope>NUCLEOTIDE SEQUENCE [LARGE SCALE GENOMIC DNA]</scope>
</reference>
<gene>
    <name evidence="1" type="ORF">X777_01040</name>
</gene>
<proteinExistence type="predicted"/>
<evidence type="ECO:0000313" key="1">
    <source>
        <dbReference type="EMBL" id="EZA46882.1"/>
    </source>
</evidence>
<protein>
    <submittedName>
        <fullName evidence="1">Uncharacterized protein</fullName>
    </submittedName>
</protein>
<organism evidence="1 2">
    <name type="scientific">Ooceraea biroi</name>
    <name type="common">Clonal raider ant</name>
    <name type="synonym">Cerapachys biroi</name>
    <dbReference type="NCBI Taxonomy" id="2015173"/>
    <lineage>
        <taxon>Eukaryota</taxon>
        <taxon>Metazoa</taxon>
        <taxon>Ecdysozoa</taxon>
        <taxon>Arthropoda</taxon>
        <taxon>Hexapoda</taxon>
        <taxon>Insecta</taxon>
        <taxon>Pterygota</taxon>
        <taxon>Neoptera</taxon>
        <taxon>Endopterygota</taxon>
        <taxon>Hymenoptera</taxon>
        <taxon>Apocrita</taxon>
        <taxon>Aculeata</taxon>
        <taxon>Formicoidea</taxon>
        <taxon>Formicidae</taxon>
        <taxon>Dorylinae</taxon>
        <taxon>Ooceraea</taxon>
    </lineage>
</organism>
<dbReference type="Proteomes" id="UP000053097">
    <property type="component" value="Unassembled WGS sequence"/>
</dbReference>
<sequence length="96" mass="11263">MSAYLPAPLRVAQSKPQSTRKFTTDLDEREGTRTRAILSRDNRVSRWFGGSARWLRNHREPPSYPGRRYPRTHNAMTRYTAKKLFLYLLVCVCMCV</sequence>